<dbReference type="EMBL" id="JBHRYO010000002">
    <property type="protein sequence ID" value="MFC3755088.1"/>
    <property type="molecule type" value="Genomic_DNA"/>
</dbReference>
<evidence type="ECO:0000313" key="2">
    <source>
        <dbReference type="Proteomes" id="UP001595735"/>
    </source>
</evidence>
<reference evidence="2" key="1">
    <citation type="journal article" date="2019" name="Int. J. Syst. Evol. Microbiol.">
        <title>The Global Catalogue of Microorganisms (GCM) 10K type strain sequencing project: providing services to taxonomists for standard genome sequencing and annotation.</title>
        <authorList>
            <consortium name="The Broad Institute Genomics Platform"/>
            <consortium name="The Broad Institute Genome Sequencing Center for Infectious Disease"/>
            <person name="Wu L."/>
            <person name="Ma J."/>
        </authorList>
    </citation>
    <scope>NUCLEOTIDE SEQUENCE [LARGE SCALE GENOMIC DNA]</scope>
    <source>
        <strain evidence="2">CECT 7798</strain>
    </source>
</reference>
<organism evidence="1 2">
    <name type="scientific">Chryseobacterium tructae</name>
    <dbReference type="NCBI Taxonomy" id="1037380"/>
    <lineage>
        <taxon>Bacteria</taxon>
        <taxon>Pseudomonadati</taxon>
        <taxon>Bacteroidota</taxon>
        <taxon>Flavobacteriia</taxon>
        <taxon>Flavobacteriales</taxon>
        <taxon>Weeksellaceae</taxon>
        <taxon>Chryseobacterium group</taxon>
        <taxon>Chryseobacterium</taxon>
    </lineage>
</organism>
<keyword evidence="2" id="KW-1185">Reference proteome</keyword>
<proteinExistence type="predicted"/>
<dbReference type="RefSeq" id="WP_290295145.1">
    <property type="nucleotide sequence ID" value="NZ_JAUFQR010000001.1"/>
</dbReference>
<sequence>MAVMDKEVKVADSIVSTFKNDFNTAKSNKNRTQVVHDLLEQNIDNQKLKWIISYTK</sequence>
<gene>
    <name evidence="1" type="ORF">ACFONJ_03800</name>
</gene>
<evidence type="ECO:0000313" key="1">
    <source>
        <dbReference type="EMBL" id="MFC3755088.1"/>
    </source>
</evidence>
<name>A0ABV7XS62_9FLAO</name>
<comment type="caution">
    <text evidence="1">The sequence shown here is derived from an EMBL/GenBank/DDBJ whole genome shotgun (WGS) entry which is preliminary data.</text>
</comment>
<protein>
    <submittedName>
        <fullName evidence="1">Uncharacterized protein</fullName>
    </submittedName>
</protein>
<accession>A0ABV7XS62</accession>
<dbReference type="Proteomes" id="UP001595735">
    <property type="component" value="Unassembled WGS sequence"/>
</dbReference>